<dbReference type="RefSeq" id="WP_183603101.1">
    <property type="nucleotide sequence ID" value="NZ_JACHXK010000015.1"/>
</dbReference>
<keyword evidence="3 6" id="KW-0479">Metal-binding</keyword>
<dbReference type="EMBL" id="JACHXK010000015">
    <property type="protein sequence ID" value="MBB3113009.1"/>
    <property type="molecule type" value="Genomic_DNA"/>
</dbReference>
<dbReference type="AlphaFoldDB" id="A0A7W5FQG1"/>
<accession>A0A7W5FQG1</accession>
<organism evidence="9 10">
    <name type="scientific">Paenibacillus phyllosphaerae</name>
    <dbReference type="NCBI Taxonomy" id="274593"/>
    <lineage>
        <taxon>Bacteria</taxon>
        <taxon>Bacillati</taxon>
        <taxon>Bacillota</taxon>
        <taxon>Bacilli</taxon>
        <taxon>Bacillales</taxon>
        <taxon>Paenibacillaceae</taxon>
        <taxon>Paenibacillus</taxon>
    </lineage>
</organism>
<dbReference type="InterPro" id="IPR009056">
    <property type="entry name" value="Cyt_c-like_dom"/>
</dbReference>
<dbReference type="SUPFAM" id="SSF46626">
    <property type="entry name" value="Cytochrome c"/>
    <property type="match status" value="1"/>
</dbReference>
<keyword evidence="4" id="KW-0249">Electron transport</keyword>
<feature type="signal peptide" evidence="7">
    <location>
        <begin position="1"/>
        <end position="34"/>
    </location>
</feature>
<dbReference type="GO" id="GO:0009055">
    <property type="term" value="F:electron transfer activity"/>
    <property type="evidence" value="ECO:0007669"/>
    <property type="project" value="InterPro"/>
</dbReference>
<dbReference type="Pfam" id="PF13442">
    <property type="entry name" value="Cytochrome_CBB3"/>
    <property type="match status" value="1"/>
</dbReference>
<evidence type="ECO:0000313" key="9">
    <source>
        <dbReference type="EMBL" id="MBB3113009.1"/>
    </source>
</evidence>
<dbReference type="PANTHER" id="PTHR37823:SF4">
    <property type="entry name" value="MENAQUINOL-CYTOCHROME C REDUCTASE CYTOCHROME B_C SUBUNIT"/>
    <property type="match status" value="1"/>
</dbReference>
<evidence type="ECO:0000256" key="2">
    <source>
        <dbReference type="ARBA" id="ARBA00022617"/>
    </source>
</evidence>
<dbReference type="Gene3D" id="1.10.760.10">
    <property type="entry name" value="Cytochrome c-like domain"/>
    <property type="match status" value="1"/>
</dbReference>
<dbReference type="PANTHER" id="PTHR37823">
    <property type="entry name" value="CYTOCHROME C-553-LIKE"/>
    <property type="match status" value="1"/>
</dbReference>
<dbReference type="InterPro" id="IPR036909">
    <property type="entry name" value="Cyt_c-like_dom_sf"/>
</dbReference>
<dbReference type="InterPro" id="IPR008168">
    <property type="entry name" value="Cyt_C_IC"/>
</dbReference>
<feature type="domain" description="Cytochrome c" evidence="8">
    <location>
        <begin position="19"/>
        <end position="118"/>
    </location>
</feature>
<keyword evidence="1" id="KW-0813">Transport</keyword>
<reference evidence="9 10" key="1">
    <citation type="submission" date="2020-08" db="EMBL/GenBank/DDBJ databases">
        <title>Genomic Encyclopedia of Type Strains, Phase III (KMG-III): the genomes of soil and plant-associated and newly described type strains.</title>
        <authorList>
            <person name="Whitman W."/>
        </authorList>
    </citation>
    <scope>NUCLEOTIDE SEQUENCE [LARGE SCALE GENOMIC DNA]</scope>
    <source>
        <strain evidence="9 10">CECT 5862</strain>
    </source>
</reference>
<feature type="chain" id="PRO_5031133539" evidence="7">
    <location>
        <begin position="35"/>
        <end position="118"/>
    </location>
</feature>
<protein>
    <submittedName>
        <fullName evidence="9">Mono/diheme cytochrome c family protein</fullName>
    </submittedName>
</protein>
<evidence type="ECO:0000256" key="4">
    <source>
        <dbReference type="ARBA" id="ARBA00022982"/>
    </source>
</evidence>
<evidence type="ECO:0000256" key="5">
    <source>
        <dbReference type="ARBA" id="ARBA00023004"/>
    </source>
</evidence>
<evidence type="ECO:0000313" key="10">
    <source>
        <dbReference type="Proteomes" id="UP000570361"/>
    </source>
</evidence>
<dbReference type="Proteomes" id="UP000570361">
    <property type="component" value="Unassembled WGS sequence"/>
</dbReference>
<evidence type="ECO:0000256" key="7">
    <source>
        <dbReference type="SAM" id="SignalP"/>
    </source>
</evidence>
<evidence type="ECO:0000259" key="8">
    <source>
        <dbReference type="PROSITE" id="PS51007"/>
    </source>
</evidence>
<name>A0A7W5FQG1_9BACL</name>
<keyword evidence="10" id="KW-1185">Reference proteome</keyword>
<sequence>MRISIHTPRVFRIKGGLVAASLAGLLLLSACGKAAEPEPLTGPSDTLTIYRANCVSCHGTELQGKMGETTNLTQVGSRLTEEEIKHQIEAGGGAMPAFSERLTEDEIGQLASWLAEQK</sequence>
<comment type="caution">
    <text evidence="9">The sequence shown here is derived from an EMBL/GenBank/DDBJ whole genome shotgun (WGS) entry which is preliminary data.</text>
</comment>
<dbReference type="PROSITE" id="PS51007">
    <property type="entry name" value="CYTC"/>
    <property type="match status" value="1"/>
</dbReference>
<dbReference type="PROSITE" id="PS51257">
    <property type="entry name" value="PROKAR_LIPOPROTEIN"/>
    <property type="match status" value="1"/>
</dbReference>
<gene>
    <name evidence="9" type="ORF">FHS18_005111</name>
</gene>
<dbReference type="InterPro" id="IPR051811">
    <property type="entry name" value="Cytochrome_c550/c551-like"/>
</dbReference>
<evidence type="ECO:0000256" key="6">
    <source>
        <dbReference type="PROSITE-ProRule" id="PRU00433"/>
    </source>
</evidence>
<dbReference type="GO" id="GO:0005506">
    <property type="term" value="F:iron ion binding"/>
    <property type="evidence" value="ECO:0007669"/>
    <property type="project" value="InterPro"/>
</dbReference>
<keyword evidence="5 6" id="KW-0408">Iron</keyword>
<dbReference type="PRINTS" id="PR00605">
    <property type="entry name" value="CYTCHROMECIC"/>
</dbReference>
<proteinExistence type="predicted"/>
<keyword evidence="7" id="KW-0732">Signal</keyword>
<dbReference type="GO" id="GO:0020037">
    <property type="term" value="F:heme binding"/>
    <property type="evidence" value="ECO:0007669"/>
    <property type="project" value="InterPro"/>
</dbReference>
<evidence type="ECO:0000256" key="3">
    <source>
        <dbReference type="ARBA" id="ARBA00022723"/>
    </source>
</evidence>
<keyword evidence="2 6" id="KW-0349">Heme</keyword>
<evidence type="ECO:0000256" key="1">
    <source>
        <dbReference type="ARBA" id="ARBA00022448"/>
    </source>
</evidence>